<reference evidence="2 3" key="1">
    <citation type="submission" date="2021-04" db="EMBL/GenBank/DDBJ databases">
        <title>Chitinophaga sp. nov., isolated from the rhizosphere soil.</title>
        <authorList>
            <person name="He S."/>
        </authorList>
    </citation>
    <scope>NUCLEOTIDE SEQUENCE [LARGE SCALE GENOMIC DNA]</scope>
    <source>
        <strain evidence="2 3">2R12</strain>
    </source>
</reference>
<dbReference type="InterPro" id="IPR052159">
    <property type="entry name" value="Competence_DNA_uptake"/>
</dbReference>
<dbReference type="InterPro" id="IPR001279">
    <property type="entry name" value="Metallo-B-lactamas"/>
</dbReference>
<comment type="caution">
    <text evidence="2">The sequence shown here is derived from an EMBL/GenBank/DDBJ whole genome shotgun (WGS) entry which is preliminary data.</text>
</comment>
<dbReference type="Gene3D" id="3.60.15.10">
    <property type="entry name" value="Ribonuclease Z/Hydroxyacylglutathione hydrolase-like"/>
    <property type="match status" value="1"/>
</dbReference>
<dbReference type="Proteomes" id="UP000676386">
    <property type="component" value="Unassembled WGS sequence"/>
</dbReference>
<accession>A0ABS5IWD5</accession>
<evidence type="ECO:0000313" key="3">
    <source>
        <dbReference type="Proteomes" id="UP000676386"/>
    </source>
</evidence>
<dbReference type="PANTHER" id="PTHR30619">
    <property type="entry name" value="DNA INTERNALIZATION/COMPETENCE PROTEIN COMEC/REC2"/>
    <property type="match status" value="1"/>
</dbReference>
<evidence type="ECO:0000313" key="2">
    <source>
        <dbReference type="EMBL" id="MBS0027210.1"/>
    </source>
</evidence>
<dbReference type="InterPro" id="IPR036866">
    <property type="entry name" value="RibonucZ/Hydroxyglut_hydro"/>
</dbReference>
<name>A0ABS5IWD5_9BACT</name>
<proteinExistence type="predicted"/>
<gene>
    <name evidence="2" type="ORF">KE626_07810</name>
</gene>
<sequence>MKRNKTEFAILPAFHGDCILIKTFDTDQNEFIILIDGGTSQTFRHSLKKELENISHIDLLILTHIDSDHIAGLVNLFKSSLIDNITIDEIWMNHPELVEVDDGELISTKQGNNLKNLILLKKPDVKLIEISTLTKLVVKSGIEFVILSPTPEINNELYRQWQVANLAEIKKDRVNISSIKDSYFKSLEDLSKIPFFPDKKINDDIFNSSSISFVLKCYDTSILLLADSRPEIISESLRSNGFNECAPLKVNYVKISHHGSLNNTSQELLGLLRSDNFIISTNGGTSFHKHPSRETIARIIFNSQRTDEVLNIYFNYKVEDIKRRIGDFIIEDDFNSGNWLVENKNWF</sequence>
<dbReference type="RefSeq" id="WP_211972315.1">
    <property type="nucleotide sequence ID" value="NZ_JAGTXB010000003.1"/>
</dbReference>
<organism evidence="2 3">
    <name type="scientific">Chitinophaga hostae</name>
    <dbReference type="NCBI Taxonomy" id="2831022"/>
    <lineage>
        <taxon>Bacteria</taxon>
        <taxon>Pseudomonadati</taxon>
        <taxon>Bacteroidota</taxon>
        <taxon>Chitinophagia</taxon>
        <taxon>Chitinophagales</taxon>
        <taxon>Chitinophagaceae</taxon>
        <taxon>Chitinophaga</taxon>
    </lineage>
</organism>
<keyword evidence="3" id="KW-1185">Reference proteome</keyword>
<protein>
    <submittedName>
        <fullName evidence="2">MBL fold metallo-hydrolase</fullName>
    </submittedName>
</protein>
<dbReference type="EMBL" id="JAGTXB010000003">
    <property type="protein sequence ID" value="MBS0027210.1"/>
    <property type="molecule type" value="Genomic_DNA"/>
</dbReference>
<dbReference type="SUPFAM" id="SSF56281">
    <property type="entry name" value="Metallo-hydrolase/oxidoreductase"/>
    <property type="match status" value="1"/>
</dbReference>
<feature type="domain" description="Metallo-beta-lactamase" evidence="1">
    <location>
        <begin position="14"/>
        <end position="116"/>
    </location>
</feature>
<dbReference type="PANTHER" id="PTHR30619:SF1">
    <property type="entry name" value="RECOMBINATION PROTEIN 2"/>
    <property type="match status" value="1"/>
</dbReference>
<evidence type="ECO:0000259" key="1">
    <source>
        <dbReference type="Pfam" id="PF00753"/>
    </source>
</evidence>
<dbReference type="Pfam" id="PF00753">
    <property type="entry name" value="Lactamase_B"/>
    <property type="match status" value="1"/>
</dbReference>